<accession>A0A1X7UDI6</accession>
<dbReference type="GO" id="GO:0012505">
    <property type="term" value="C:endomembrane system"/>
    <property type="evidence" value="ECO:0007669"/>
    <property type="project" value="TreeGrafter"/>
</dbReference>
<evidence type="ECO:0000256" key="2">
    <source>
        <dbReference type="ARBA" id="ARBA00009063"/>
    </source>
</evidence>
<dbReference type="SMART" id="SM00503">
    <property type="entry name" value="SynN"/>
    <property type="match status" value="1"/>
</dbReference>
<dbReference type="InParanoid" id="A0A1X7UDI6"/>
<dbReference type="InterPro" id="IPR000727">
    <property type="entry name" value="T_SNARE_dom"/>
</dbReference>
<keyword evidence="4 7" id="KW-1133">Transmembrane helix</keyword>
<comment type="subcellular location">
    <subcellularLocation>
        <location evidence="1">Membrane</location>
        <topology evidence="1">Single-pass type IV membrane protein</topology>
    </subcellularLocation>
</comment>
<reference evidence="10" key="1">
    <citation type="journal article" date="2010" name="Nature">
        <title>The Amphimedon queenslandica genome and the evolution of animal complexity.</title>
        <authorList>
            <person name="Srivastava M."/>
            <person name="Simakov O."/>
            <person name="Chapman J."/>
            <person name="Fahey B."/>
            <person name="Gauthier M.E."/>
            <person name="Mitros T."/>
            <person name="Richards G.S."/>
            <person name="Conaco C."/>
            <person name="Dacre M."/>
            <person name="Hellsten U."/>
            <person name="Larroux C."/>
            <person name="Putnam N.H."/>
            <person name="Stanke M."/>
            <person name="Adamska M."/>
            <person name="Darling A."/>
            <person name="Degnan S.M."/>
            <person name="Oakley T.H."/>
            <person name="Plachetzki D.C."/>
            <person name="Zhai Y."/>
            <person name="Adamski M."/>
            <person name="Calcino A."/>
            <person name="Cummins S.F."/>
            <person name="Goodstein D.M."/>
            <person name="Harris C."/>
            <person name="Jackson D.J."/>
            <person name="Leys S.P."/>
            <person name="Shu S."/>
            <person name="Woodcroft B.J."/>
            <person name="Vervoort M."/>
            <person name="Kosik K.S."/>
            <person name="Manning G."/>
            <person name="Degnan B.M."/>
            <person name="Rokhsar D.S."/>
        </authorList>
    </citation>
    <scope>NUCLEOTIDE SEQUENCE [LARGE SCALE GENOMIC DNA]</scope>
</reference>
<dbReference type="GO" id="GO:0006886">
    <property type="term" value="P:intracellular protein transport"/>
    <property type="evidence" value="ECO:0007669"/>
    <property type="project" value="InterPro"/>
</dbReference>
<dbReference type="InterPro" id="IPR006011">
    <property type="entry name" value="Syntaxin_N"/>
</dbReference>
<dbReference type="Pfam" id="PF05739">
    <property type="entry name" value="SNARE"/>
    <property type="match status" value="1"/>
</dbReference>
<dbReference type="STRING" id="400682.A0A1X7UDI6"/>
<keyword evidence="10" id="KW-1185">Reference proteome</keyword>
<evidence type="ECO:0000259" key="8">
    <source>
        <dbReference type="PROSITE" id="PS50192"/>
    </source>
</evidence>
<comment type="similarity">
    <text evidence="2 6">Belongs to the syntaxin family.</text>
</comment>
<evidence type="ECO:0000256" key="7">
    <source>
        <dbReference type="SAM" id="Phobius"/>
    </source>
</evidence>
<dbReference type="EnsemblMetazoa" id="XM_019999275.1">
    <property type="protein sequence ID" value="XP_019854834.1"/>
    <property type="gene ID" value="LOC100641516"/>
</dbReference>
<evidence type="ECO:0000256" key="4">
    <source>
        <dbReference type="ARBA" id="ARBA00022989"/>
    </source>
</evidence>
<dbReference type="PANTHER" id="PTHR19957">
    <property type="entry name" value="SYNTAXIN"/>
    <property type="match status" value="1"/>
</dbReference>
<dbReference type="Gene3D" id="1.20.58.70">
    <property type="match status" value="1"/>
</dbReference>
<evidence type="ECO:0000256" key="3">
    <source>
        <dbReference type="ARBA" id="ARBA00022692"/>
    </source>
</evidence>
<dbReference type="SMART" id="SM00397">
    <property type="entry name" value="t_SNARE"/>
    <property type="match status" value="1"/>
</dbReference>
<dbReference type="InterPro" id="IPR045242">
    <property type="entry name" value="Syntaxin"/>
</dbReference>
<dbReference type="EnsemblMetazoa" id="Aqu2.1.26014_001">
    <property type="protein sequence ID" value="Aqu2.1.26014_001"/>
    <property type="gene ID" value="Aqu2.1.26014"/>
</dbReference>
<dbReference type="AlphaFoldDB" id="A0A1X7UDI6"/>
<keyword evidence="5 7" id="KW-0472">Membrane</keyword>
<dbReference type="PANTHER" id="PTHR19957:SF307">
    <property type="entry name" value="PROTEIN SSO1-RELATED"/>
    <property type="match status" value="1"/>
</dbReference>
<evidence type="ECO:0000313" key="9">
    <source>
        <dbReference type="EnsemblMetazoa" id="Aqu2.1.26014_001"/>
    </source>
</evidence>
<keyword evidence="3 7" id="KW-0812">Transmembrane</keyword>
<dbReference type="GO" id="GO:0005886">
    <property type="term" value="C:plasma membrane"/>
    <property type="evidence" value="ECO:0007669"/>
    <property type="project" value="TreeGrafter"/>
</dbReference>
<dbReference type="GO" id="GO:0005484">
    <property type="term" value="F:SNAP receptor activity"/>
    <property type="evidence" value="ECO:0007669"/>
    <property type="project" value="InterPro"/>
</dbReference>
<protein>
    <recommendedName>
        <fullName evidence="8">t-SNARE coiled-coil homology domain-containing protein</fullName>
    </recommendedName>
</protein>
<dbReference type="InterPro" id="IPR010989">
    <property type="entry name" value="SNARE"/>
</dbReference>
<dbReference type="OrthoDB" id="10255013at2759"/>
<dbReference type="GO" id="GO:0031201">
    <property type="term" value="C:SNARE complex"/>
    <property type="evidence" value="ECO:0007669"/>
    <property type="project" value="TreeGrafter"/>
</dbReference>
<dbReference type="PROSITE" id="PS00914">
    <property type="entry name" value="SYNTAXIN"/>
    <property type="match status" value="1"/>
</dbReference>
<sequence length="316" mass="36217">MAYSSNGRTSSASIGMVDKLGALRSHGRHSIVDDSVTAVSPSVEDPSQGINEMLTTIDSLSENITKIDSLIRKIANNYKIPLPKENDLKENKRIQEEIKDLSHSITDELKRMKVSLDKEGTGPERNSAEYRIRRAQYSSISRKFQDVMIDYNKEEEAYRERNKQMIQRQVQITSGKPVSDEKLEQMLEEDNTQIFAQSIIGDIEGKRRMLSEVEVRHMEIKRLEENIRELHDMFYDLGQLVYEQGDMINNIEYNIEHAAAYVEKGQQNIRAARDYKRKNNRVKCYICCIVTTIIVVILIAILIAVAIGASYLQGRL</sequence>
<evidence type="ECO:0000256" key="5">
    <source>
        <dbReference type="ARBA" id="ARBA00023136"/>
    </source>
</evidence>
<dbReference type="Pfam" id="PF00804">
    <property type="entry name" value="Syntaxin"/>
    <property type="match status" value="1"/>
</dbReference>
<evidence type="ECO:0000256" key="1">
    <source>
        <dbReference type="ARBA" id="ARBA00004211"/>
    </source>
</evidence>
<feature type="domain" description="T-SNARE coiled-coil homology" evidence="8">
    <location>
        <begin position="210"/>
        <end position="272"/>
    </location>
</feature>
<dbReference type="GO" id="GO:0031629">
    <property type="term" value="P:synaptic vesicle fusion to presynaptic active zone membrane"/>
    <property type="evidence" value="ECO:0007669"/>
    <property type="project" value="TreeGrafter"/>
</dbReference>
<evidence type="ECO:0000313" key="10">
    <source>
        <dbReference type="Proteomes" id="UP000007879"/>
    </source>
</evidence>
<dbReference type="OMA" id="RTWACWI"/>
<dbReference type="GO" id="GO:0000149">
    <property type="term" value="F:SNARE binding"/>
    <property type="evidence" value="ECO:0007669"/>
    <property type="project" value="TreeGrafter"/>
</dbReference>
<dbReference type="eggNOG" id="KOG0810">
    <property type="taxonomic scope" value="Eukaryota"/>
</dbReference>
<feature type="transmembrane region" description="Helical" evidence="7">
    <location>
        <begin position="284"/>
        <end position="312"/>
    </location>
</feature>
<proteinExistence type="inferred from homology"/>
<gene>
    <name evidence="9" type="primary">100641516</name>
</gene>
<dbReference type="SUPFAM" id="SSF47661">
    <property type="entry name" value="t-snare proteins"/>
    <property type="match status" value="1"/>
</dbReference>
<dbReference type="Gene3D" id="1.20.5.110">
    <property type="match status" value="1"/>
</dbReference>
<name>A0A1X7UDI6_AMPQE</name>
<dbReference type="CDD" id="cd15848">
    <property type="entry name" value="SNARE_syntaxin1-like"/>
    <property type="match status" value="1"/>
</dbReference>
<dbReference type="Proteomes" id="UP000007879">
    <property type="component" value="Unassembled WGS sequence"/>
</dbReference>
<dbReference type="GO" id="GO:0048278">
    <property type="term" value="P:vesicle docking"/>
    <property type="evidence" value="ECO:0007669"/>
    <property type="project" value="TreeGrafter"/>
</dbReference>
<reference evidence="9" key="2">
    <citation type="submission" date="2017-05" db="UniProtKB">
        <authorList>
            <consortium name="EnsemblMetazoa"/>
        </authorList>
    </citation>
    <scope>IDENTIFICATION</scope>
</reference>
<dbReference type="PROSITE" id="PS50192">
    <property type="entry name" value="T_SNARE"/>
    <property type="match status" value="1"/>
</dbReference>
<dbReference type="InterPro" id="IPR006012">
    <property type="entry name" value="Syntaxin/epimorphin_CS"/>
</dbReference>
<evidence type="ECO:0000256" key="6">
    <source>
        <dbReference type="RuleBase" id="RU003858"/>
    </source>
</evidence>
<organism evidence="9">
    <name type="scientific">Amphimedon queenslandica</name>
    <name type="common">Sponge</name>
    <dbReference type="NCBI Taxonomy" id="400682"/>
    <lineage>
        <taxon>Eukaryota</taxon>
        <taxon>Metazoa</taxon>
        <taxon>Porifera</taxon>
        <taxon>Demospongiae</taxon>
        <taxon>Heteroscleromorpha</taxon>
        <taxon>Haplosclerida</taxon>
        <taxon>Niphatidae</taxon>
        <taxon>Amphimedon</taxon>
    </lineage>
</organism>